<protein>
    <recommendedName>
        <fullName evidence="3">HAT C-terminal dimerisation domain-containing protein</fullName>
    </recommendedName>
</protein>
<dbReference type="SUPFAM" id="SSF53098">
    <property type="entry name" value="Ribonuclease H-like"/>
    <property type="match status" value="1"/>
</dbReference>
<name>A0AAN9G094_9CAEN</name>
<comment type="caution">
    <text evidence="1">The sequence shown here is derived from an EMBL/GenBank/DDBJ whole genome shotgun (WGS) entry which is preliminary data.</text>
</comment>
<evidence type="ECO:0008006" key="3">
    <source>
        <dbReference type="Google" id="ProtNLM"/>
    </source>
</evidence>
<evidence type="ECO:0000313" key="2">
    <source>
        <dbReference type="Proteomes" id="UP001374579"/>
    </source>
</evidence>
<dbReference type="Proteomes" id="UP001374579">
    <property type="component" value="Unassembled WGS sequence"/>
</dbReference>
<dbReference type="PANTHER" id="PTHR47501">
    <property type="entry name" value="TRANSPOSASE-RELATED"/>
    <property type="match status" value="1"/>
</dbReference>
<keyword evidence="2" id="KW-1185">Reference proteome</keyword>
<accession>A0AAN9G094</accession>
<dbReference type="EMBL" id="JBAMIC010002274">
    <property type="protein sequence ID" value="KAK7089300.1"/>
    <property type="molecule type" value="Genomic_DNA"/>
</dbReference>
<dbReference type="InterPro" id="IPR012337">
    <property type="entry name" value="RNaseH-like_sf"/>
</dbReference>
<organism evidence="1 2">
    <name type="scientific">Littorina saxatilis</name>
    <dbReference type="NCBI Taxonomy" id="31220"/>
    <lineage>
        <taxon>Eukaryota</taxon>
        <taxon>Metazoa</taxon>
        <taxon>Spiralia</taxon>
        <taxon>Lophotrochozoa</taxon>
        <taxon>Mollusca</taxon>
        <taxon>Gastropoda</taxon>
        <taxon>Caenogastropoda</taxon>
        <taxon>Littorinimorpha</taxon>
        <taxon>Littorinoidea</taxon>
        <taxon>Littorinidae</taxon>
        <taxon>Littorina</taxon>
    </lineage>
</organism>
<gene>
    <name evidence="1" type="ORF">V1264_024799</name>
</gene>
<dbReference type="PANTHER" id="PTHR47501:SF5">
    <property type="entry name" value="HAT C-TERMINAL DIMERISATION DOMAIN-CONTAINING PROTEIN"/>
    <property type="match status" value="1"/>
</dbReference>
<evidence type="ECO:0000313" key="1">
    <source>
        <dbReference type="EMBL" id="KAK7089300.1"/>
    </source>
</evidence>
<dbReference type="AlphaFoldDB" id="A0AAN9G094"/>
<sequence length="281" mass="31233">MTVIIAEKIKESAGRQLVTPNATRWNSTFDAVKCLADLSAEGLDKISDSLGMPRFSSRDRLFMLQFIQVMQPLARSLDYLQGEKCVGLGSLLLQLETVRARLELARTNLEICKPLADAVLKGVAHRFQDSYADRECLLATVSDLRRKLSWTNSADLRERTKGVLFAETESDQPRQPSSSPSPVHTVISPEKDCDFFVFEEATPSSLVQTYIREPVQPSLHSLHTNTKMKSLFLRSNTTLPSSAAVERLFSAAGLILTPNRGRVTDSNFEAKVLIKYNGGKV</sequence>
<reference evidence="1 2" key="1">
    <citation type="submission" date="2024-02" db="EMBL/GenBank/DDBJ databases">
        <title>Chromosome-scale genome assembly of the rough periwinkle Littorina saxatilis.</title>
        <authorList>
            <person name="De Jode A."/>
            <person name="Faria R."/>
            <person name="Formenti G."/>
            <person name="Sims Y."/>
            <person name="Smith T.P."/>
            <person name="Tracey A."/>
            <person name="Wood J.M.D."/>
            <person name="Zagrodzka Z.B."/>
            <person name="Johannesson K."/>
            <person name="Butlin R.K."/>
            <person name="Leder E.H."/>
        </authorList>
    </citation>
    <scope>NUCLEOTIDE SEQUENCE [LARGE SCALE GENOMIC DNA]</scope>
    <source>
        <strain evidence="1">Snail1</strain>
        <tissue evidence="1">Muscle</tissue>
    </source>
</reference>
<proteinExistence type="predicted"/>